<dbReference type="GO" id="GO:0005634">
    <property type="term" value="C:nucleus"/>
    <property type="evidence" value="ECO:0007669"/>
    <property type="project" value="UniProtKB-SubCell"/>
</dbReference>
<reference evidence="7" key="2">
    <citation type="submission" date="2012-08" db="EMBL/GenBank/DDBJ databases">
        <title>Genome sequence of Kazachstania naganishii.</title>
        <authorList>
            <person name="Gordon J.L."/>
            <person name="Armisen D."/>
            <person name="Proux-Wera E."/>
            <person name="OhEigeartaigh S.S."/>
            <person name="Byrne K.P."/>
            <person name="Wolfe K.H."/>
        </authorList>
    </citation>
    <scope>NUCLEOTIDE SEQUENCE [LARGE SCALE GENOMIC DNA]</scope>
    <source>
        <strain evidence="7">ATCC MYA-139 / BCRC 22969 / CBS 8797 / CCRC 22969 / KCTC 17520 / NBRC 10181 / NCYC 3082</strain>
    </source>
</reference>
<dbReference type="RefSeq" id="XP_022462364.1">
    <property type="nucleotide sequence ID" value="XM_022608752.1"/>
</dbReference>
<dbReference type="InterPro" id="IPR047252">
    <property type="entry name" value="TP53BP1-like"/>
</dbReference>
<feature type="region of interest" description="Disordered" evidence="4">
    <location>
        <begin position="591"/>
        <end position="671"/>
    </location>
</feature>
<dbReference type="GeneID" id="34523753"/>
<dbReference type="HOGENOM" id="CLU_259117_0_0_1"/>
<gene>
    <name evidence="6" type="primary">KNAG0A04450</name>
    <name evidence="6" type="ordered locus">KNAG_0A04450</name>
</gene>
<dbReference type="GO" id="GO:0042393">
    <property type="term" value="F:histone binding"/>
    <property type="evidence" value="ECO:0007669"/>
    <property type="project" value="TreeGrafter"/>
</dbReference>
<protein>
    <recommendedName>
        <fullName evidence="5">BRCT domain-containing protein</fullName>
    </recommendedName>
</protein>
<evidence type="ECO:0000259" key="5">
    <source>
        <dbReference type="PROSITE" id="PS50172"/>
    </source>
</evidence>
<feature type="compositionally biased region" description="Low complexity" evidence="4">
    <location>
        <begin position="649"/>
        <end position="659"/>
    </location>
</feature>
<keyword evidence="2" id="KW-0227">DNA damage</keyword>
<organism evidence="6 7">
    <name type="scientific">Huiozyma naganishii (strain ATCC MYA-139 / BCRC 22969 / CBS 8797 / KCTC 17520 / NBRC 10181 / NCYC 3082 / Yp74L-3)</name>
    <name type="common">Yeast</name>
    <name type="synonym">Kazachstania naganishii</name>
    <dbReference type="NCBI Taxonomy" id="1071383"/>
    <lineage>
        <taxon>Eukaryota</taxon>
        <taxon>Fungi</taxon>
        <taxon>Dikarya</taxon>
        <taxon>Ascomycota</taxon>
        <taxon>Saccharomycotina</taxon>
        <taxon>Saccharomycetes</taxon>
        <taxon>Saccharomycetales</taxon>
        <taxon>Saccharomycetaceae</taxon>
        <taxon>Huiozyma</taxon>
    </lineage>
</organism>
<evidence type="ECO:0000313" key="7">
    <source>
        <dbReference type="Proteomes" id="UP000006310"/>
    </source>
</evidence>
<evidence type="ECO:0000256" key="1">
    <source>
        <dbReference type="ARBA" id="ARBA00004123"/>
    </source>
</evidence>
<dbReference type="SMART" id="SM00292">
    <property type="entry name" value="BRCT"/>
    <property type="match status" value="1"/>
</dbReference>
<feature type="compositionally biased region" description="Polar residues" evidence="4">
    <location>
        <begin position="48"/>
        <end position="57"/>
    </location>
</feature>
<feature type="compositionally biased region" description="Polar residues" evidence="4">
    <location>
        <begin position="595"/>
        <end position="604"/>
    </location>
</feature>
<dbReference type="STRING" id="1071383.J7REY1"/>
<dbReference type="EMBL" id="HE978314">
    <property type="protein sequence ID" value="CCK68118.1"/>
    <property type="molecule type" value="Genomic_DNA"/>
</dbReference>
<dbReference type="PANTHER" id="PTHR15321:SF3">
    <property type="entry name" value="TP53-BINDING PROTEIN 1"/>
    <property type="match status" value="1"/>
</dbReference>
<comment type="subcellular location">
    <subcellularLocation>
        <location evidence="1">Nucleus</location>
    </subcellularLocation>
</comment>
<feature type="compositionally biased region" description="Basic and acidic residues" evidence="4">
    <location>
        <begin position="612"/>
        <end position="622"/>
    </location>
</feature>
<dbReference type="InterPro" id="IPR013914">
    <property type="entry name" value="Rad9_Rad53-bd_dom_fun"/>
</dbReference>
<dbReference type="GO" id="GO:0045944">
    <property type="term" value="P:positive regulation of transcription by RNA polymerase II"/>
    <property type="evidence" value="ECO:0007669"/>
    <property type="project" value="TreeGrafter"/>
</dbReference>
<dbReference type="Pfam" id="PF08605">
    <property type="entry name" value="Rad9_Rad53_bind"/>
    <property type="match status" value="1"/>
</dbReference>
<dbReference type="SUPFAM" id="SSF52113">
    <property type="entry name" value="BRCT domain"/>
    <property type="match status" value="1"/>
</dbReference>
<feature type="region of interest" description="Disordered" evidence="4">
    <location>
        <begin position="951"/>
        <end position="1046"/>
    </location>
</feature>
<dbReference type="InterPro" id="IPR047249">
    <property type="entry name" value="BRCT_p53bp1-like_rpt1"/>
</dbReference>
<dbReference type="Proteomes" id="UP000006310">
    <property type="component" value="Chromosome 1"/>
</dbReference>
<feature type="compositionally biased region" description="Polar residues" evidence="4">
    <location>
        <begin position="346"/>
        <end position="357"/>
    </location>
</feature>
<dbReference type="InterPro" id="IPR036420">
    <property type="entry name" value="BRCT_dom_sf"/>
</dbReference>
<keyword evidence="7" id="KW-1185">Reference proteome</keyword>
<dbReference type="PROSITE" id="PS50172">
    <property type="entry name" value="BRCT"/>
    <property type="match status" value="1"/>
</dbReference>
<feature type="region of interest" description="Disordered" evidence="4">
    <location>
        <begin position="132"/>
        <end position="214"/>
    </location>
</feature>
<dbReference type="CDD" id="cd17745">
    <property type="entry name" value="BRCT_p53bp1_rpt1"/>
    <property type="match status" value="1"/>
</dbReference>
<evidence type="ECO:0000256" key="4">
    <source>
        <dbReference type="SAM" id="MobiDB-lite"/>
    </source>
</evidence>
<dbReference type="eggNOG" id="KOG3548">
    <property type="taxonomic scope" value="Eukaryota"/>
</dbReference>
<dbReference type="Gene3D" id="3.40.50.10190">
    <property type="entry name" value="BRCT domain"/>
    <property type="match status" value="1"/>
</dbReference>
<dbReference type="PANTHER" id="PTHR15321">
    <property type="entry name" value="TUMOR SUPPRESSOR P53-BINDING PROTEIN 1"/>
    <property type="match status" value="1"/>
</dbReference>
<feature type="compositionally biased region" description="Polar residues" evidence="4">
    <location>
        <begin position="1"/>
        <end position="28"/>
    </location>
</feature>
<sequence length="1330" mass="149911">MRRSSVSSSQVLEHMQPNNSFVASQHDFSSPDRIRRYDENEDSRASRTDASIDNNTSNVSIHNEATITDADYLAAKFAANSSGTPRKVDSPMDSGDYSYEEERPMYNKISPKLSKVSKYFKSKRSPGKSLLDKYKHLADDDDDEDEGISKEISNRTTQNSNNDPNYPVKERSPGKNLLHKIKHDEEIDDEEVQKGDNTNGLGMSSPLKSVKRRKTEEVNQISHLFSDDASYQDIFNSRDRGNNLLENPYPGKGIVLSDNVNIQVANSQVQASPDPVRCENPLLEKSSPMKSAISREPLQENDDISQNGGSDFETQYIIQSEGPISSNSHGNDRSQSQRDGKDESTEQNADNGNDSNIVASVPYEEENLDTSNNAKNRLEILDENDYDTHGMDLTHFSENADTTILPKGAMTQLLCPNDRIVHKNDTQTLNYGSSNTTQLVPATETQPSNTTDLLCNANETQRTQESTGVLAKEEDRNFVEDMNPEFAHEMPISNDEQMFKSESGVEQNKLSQDLSISKPVLVTQLLNSQRRYISKFNHEILLDANCSLQETQMVPLSSLENEHEISLIQPTPDGAFSVDAPQLDLPRKLTDVISVDTTKSQHTTDAPEEEREPEKNMSKKLEAQPLEYIVKNYQSSSSSSQRETDPDDTGSSPSSSPKQTDPDDNKSLTSTDNQHIDEMLKETVVLKVSNKPNTSDGDQEEGNLKKSTSSIIMSEGDVTQELPEMEDENEVADELEDDDQCRKNTSSGNLSINEATKTNVDMDDSDIIITRRRPHRETFDSLELTQGEENGEATLIPIEQTTTPAEPEGTIRTVDERYLNLNDIKFKNSIWCQYKLDMKYYPAILLKIEKENNECKVRFSDRDDYYKIDDVHPLDIRINDTVNFLGHPYVVVGLEAKNKEEDTIRCIRGYDTLHLKKKTLAGTLVGETVITPLSSIHIELEEWYKRAKINPTADTDDNNTGHEDLKHPIRGRGKRRIISTQNLKRNGRHPNYEEIDSEDSDSYLTQPDAKGDEQGTPSIHYSISAVPKQAKIDQSNTPTPSEKEQNTSHNIFDECLFVITGITGGKKAEIASEIEKEGGVVLESGFADLLGFSKLIDEEHNSNRRSLTLSQSSATGQKFKFACLLSDQYRRSTKYLETLALGWPTLHFDFLNACCNAGKMEDRFILQYLLPSGESTRLHSGDNSKRSVVKSNNIVTFYNRYLNRVTLNNQLDAMNYILTDYEIIICGRTQLTVFMKFVTRCLGAETVYQMDNILSKDVMSSLADIFEKSQRQGTKLIILLNEAIECPADMLKKTRNMVHEKYSYYNVSFYVETKEWLIQTLINGDAGFTE</sequence>
<feature type="domain" description="BRCT" evidence="5">
    <location>
        <begin position="1047"/>
        <end position="1160"/>
    </location>
</feature>
<dbReference type="GO" id="GO:0000077">
    <property type="term" value="P:DNA damage checkpoint signaling"/>
    <property type="evidence" value="ECO:0007669"/>
    <property type="project" value="TreeGrafter"/>
</dbReference>
<dbReference type="KEGG" id="kng:KNAG_0A04450"/>
<feature type="compositionally biased region" description="Polar residues" evidence="4">
    <location>
        <begin position="154"/>
        <end position="164"/>
    </location>
</feature>
<name>J7REY1_HUIN7</name>
<reference evidence="6 7" key="1">
    <citation type="journal article" date="2011" name="Proc. Natl. Acad. Sci. U.S.A.">
        <title>Evolutionary erosion of yeast sex chromosomes by mating-type switching accidents.</title>
        <authorList>
            <person name="Gordon J.L."/>
            <person name="Armisen D."/>
            <person name="Proux-Wera E."/>
            <person name="Oheigeartaigh S.S."/>
            <person name="Byrne K.P."/>
            <person name="Wolfe K.H."/>
        </authorList>
    </citation>
    <scope>NUCLEOTIDE SEQUENCE [LARGE SCALE GENOMIC DNA]</scope>
    <source>
        <strain evidence="7">ATCC MYA-139 / BCRC 22969 / CBS 8797 / CCRC 22969 / KCTC 17520 / NBRC 10181 / NCYC 3082</strain>
    </source>
</reference>
<feature type="region of interest" description="Disordered" evidence="4">
    <location>
        <begin position="79"/>
        <end position="101"/>
    </location>
</feature>
<dbReference type="OrthoDB" id="129353at2759"/>
<proteinExistence type="predicted"/>
<evidence type="ECO:0000256" key="2">
    <source>
        <dbReference type="ARBA" id="ARBA00022763"/>
    </source>
</evidence>
<evidence type="ECO:0000256" key="3">
    <source>
        <dbReference type="ARBA" id="ARBA00023242"/>
    </source>
</evidence>
<feature type="region of interest" description="Disordered" evidence="4">
    <location>
        <begin position="267"/>
        <end position="357"/>
    </location>
</feature>
<keyword evidence="3" id="KW-0539">Nucleus</keyword>
<dbReference type="InterPro" id="IPR001357">
    <property type="entry name" value="BRCT_dom"/>
</dbReference>
<feature type="region of interest" description="Disordered" evidence="4">
    <location>
        <begin position="689"/>
        <end position="727"/>
    </location>
</feature>
<feature type="compositionally biased region" description="Basic and acidic residues" evidence="4">
    <location>
        <begin position="330"/>
        <end position="344"/>
    </location>
</feature>
<feature type="compositionally biased region" description="Basic residues" evidence="4">
    <location>
        <begin position="968"/>
        <end position="977"/>
    </location>
</feature>
<feature type="compositionally biased region" description="Polar residues" evidence="4">
    <location>
        <begin position="304"/>
        <end position="329"/>
    </location>
</feature>
<feature type="compositionally biased region" description="Basic and acidic residues" evidence="4">
    <location>
        <begin position="29"/>
        <end position="47"/>
    </location>
</feature>
<evidence type="ECO:0000313" key="6">
    <source>
        <dbReference type="EMBL" id="CCK68118.1"/>
    </source>
</evidence>
<feature type="region of interest" description="Disordered" evidence="4">
    <location>
        <begin position="1"/>
        <end position="57"/>
    </location>
</feature>
<accession>J7REY1</accession>